<accession>A0ABM8GES8</accession>
<protein>
    <submittedName>
        <fullName evidence="3">Glycine/betaine ABC transporter permease</fullName>
    </submittedName>
</protein>
<keyword evidence="1" id="KW-0732">Signal</keyword>
<gene>
    <name evidence="3" type="ORF">GCM10025866_25160</name>
</gene>
<evidence type="ECO:0000256" key="1">
    <source>
        <dbReference type="SAM" id="SignalP"/>
    </source>
</evidence>
<feature type="signal peptide" evidence="1">
    <location>
        <begin position="1"/>
        <end position="29"/>
    </location>
</feature>
<keyword evidence="4" id="KW-1185">Reference proteome</keyword>
<dbReference type="RefSeq" id="WP_286276639.1">
    <property type="nucleotide sequence ID" value="NZ_AP027731.1"/>
</dbReference>
<dbReference type="Gene3D" id="3.40.190.10">
    <property type="entry name" value="Periplasmic binding protein-like II"/>
    <property type="match status" value="1"/>
</dbReference>
<dbReference type="InterPro" id="IPR007210">
    <property type="entry name" value="ABC_Gly_betaine_transp_sub-bd"/>
</dbReference>
<dbReference type="Proteomes" id="UP001321498">
    <property type="component" value="Chromosome"/>
</dbReference>
<reference evidence="4" key="1">
    <citation type="journal article" date="2019" name="Int. J. Syst. Evol. Microbiol.">
        <title>The Global Catalogue of Microorganisms (GCM) 10K type strain sequencing project: providing services to taxonomists for standard genome sequencing and annotation.</title>
        <authorList>
            <consortium name="The Broad Institute Genomics Platform"/>
            <consortium name="The Broad Institute Genome Sequencing Center for Infectious Disease"/>
            <person name="Wu L."/>
            <person name="Ma J."/>
        </authorList>
    </citation>
    <scope>NUCLEOTIDE SEQUENCE [LARGE SCALE GENOMIC DNA]</scope>
    <source>
        <strain evidence="4">NBRC 108725</strain>
    </source>
</reference>
<dbReference type="PROSITE" id="PS51257">
    <property type="entry name" value="PROKAR_LIPOPROTEIN"/>
    <property type="match status" value="1"/>
</dbReference>
<sequence length="310" mass="32624">MNTAGNKGRLALTAAVVGVALTLAGCASGDPLSSGSTSGTGGSSSASDTIVVGSQAYYSNEIVAEIYAQALENADLKVERKFQIGQRDAYIPALKDGEVNVFPEYTGNLLQFLDKTATAQSEDEVYSALQDALPDNLTALDQSSAQDQDSYNVTKEFADKYSLKTIEDLSKVDVPLTLGGAPELEDRPYGPQGLKDTYGVTIANFSATGDTTVDALVANTVNVADVYSADPRISSQNLVTLEDPKGLILVQNIVPIVSKDLAGKVGDVLNPISAKLTTAELVKMDVQSVDDKKSSADIAKAWLTDNGFLK</sequence>
<dbReference type="EMBL" id="AP027731">
    <property type="protein sequence ID" value="BDZ46607.1"/>
    <property type="molecule type" value="Genomic_DNA"/>
</dbReference>
<dbReference type="Gene3D" id="3.40.190.120">
    <property type="entry name" value="Osmoprotection protein (prox), domain 2"/>
    <property type="match status" value="1"/>
</dbReference>
<name>A0ABM8GES8_9MICO</name>
<feature type="domain" description="ABC-type glycine betaine transport system substrate-binding" evidence="2">
    <location>
        <begin position="48"/>
        <end position="304"/>
    </location>
</feature>
<dbReference type="Pfam" id="PF04069">
    <property type="entry name" value="OpuAC"/>
    <property type="match status" value="1"/>
</dbReference>
<evidence type="ECO:0000313" key="3">
    <source>
        <dbReference type="EMBL" id="BDZ46607.1"/>
    </source>
</evidence>
<organism evidence="3 4">
    <name type="scientific">Naasia aerilata</name>
    <dbReference type="NCBI Taxonomy" id="1162966"/>
    <lineage>
        <taxon>Bacteria</taxon>
        <taxon>Bacillati</taxon>
        <taxon>Actinomycetota</taxon>
        <taxon>Actinomycetes</taxon>
        <taxon>Micrococcales</taxon>
        <taxon>Microbacteriaceae</taxon>
        <taxon>Naasia</taxon>
    </lineage>
</organism>
<dbReference type="SUPFAM" id="SSF53850">
    <property type="entry name" value="Periplasmic binding protein-like II"/>
    <property type="match status" value="1"/>
</dbReference>
<feature type="chain" id="PRO_5047238636" evidence="1">
    <location>
        <begin position="30"/>
        <end position="310"/>
    </location>
</feature>
<proteinExistence type="predicted"/>
<evidence type="ECO:0000259" key="2">
    <source>
        <dbReference type="Pfam" id="PF04069"/>
    </source>
</evidence>
<evidence type="ECO:0000313" key="4">
    <source>
        <dbReference type="Proteomes" id="UP001321498"/>
    </source>
</evidence>
<dbReference type="CDD" id="cd13606">
    <property type="entry name" value="PBP2_ProX_like"/>
    <property type="match status" value="1"/>
</dbReference>